<evidence type="ECO:0000313" key="3">
    <source>
        <dbReference type="Proteomes" id="UP000177281"/>
    </source>
</evidence>
<feature type="transmembrane region" description="Helical" evidence="1">
    <location>
        <begin position="39"/>
        <end position="60"/>
    </location>
</feature>
<comment type="caution">
    <text evidence="2">The sequence shown here is derived from an EMBL/GenBank/DDBJ whole genome shotgun (WGS) entry which is preliminary data.</text>
</comment>
<accession>A0A1F5PY68</accession>
<name>A0A1F5PY68_9BACT</name>
<evidence type="ECO:0000313" key="2">
    <source>
        <dbReference type="EMBL" id="OGE94866.1"/>
    </source>
</evidence>
<protein>
    <submittedName>
        <fullName evidence="2">Uncharacterized protein</fullName>
    </submittedName>
</protein>
<keyword evidence="1" id="KW-1133">Transmembrane helix</keyword>
<gene>
    <name evidence="2" type="ORF">A3B10_03695</name>
</gene>
<proteinExistence type="predicted"/>
<sequence>MNNLIKNSFLNALGTAIYIVLVVLLVNNLERFLPKEDNLLMPISALMLFVLSATVTGGLVLGKPVMMYLNGERPEAVRMLIYTLGWLALFTVIAFTISATV</sequence>
<dbReference type="STRING" id="1817841.A3B10_03695"/>
<feature type="transmembrane region" description="Helical" evidence="1">
    <location>
        <begin position="9"/>
        <end position="27"/>
    </location>
</feature>
<feature type="transmembrane region" description="Helical" evidence="1">
    <location>
        <begin position="80"/>
        <end position="99"/>
    </location>
</feature>
<organism evidence="2 3">
    <name type="scientific">Candidatus Doudnabacteria bacterium RIFCSPLOWO2_01_FULL_44_21</name>
    <dbReference type="NCBI Taxonomy" id="1817841"/>
    <lineage>
        <taxon>Bacteria</taxon>
        <taxon>Candidatus Doudnaibacteriota</taxon>
    </lineage>
</organism>
<keyword evidence="1" id="KW-0812">Transmembrane</keyword>
<reference evidence="2 3" key="1">
    <citation type="journal article" date="2016" name="Nat. Commun.">
        <title>Thousands of microbial genomes shed light on interconnected biogeochemical processes in an aquifer system.</title>
        <authorList>
            <person name="Anantharaman K."/>
            <person name="Brown C.T."/>
            <person name="Hug L.A."/>
            <person name="Sharon I."/>
            <person name="Castelle C.J."/>
            <person name="Probst A.J."/>
            <person name="Thomas B.C."/>
            <person name="Singh A."/>
            <person name="Wilkins M.J."/>
            <person name="Karaoz U."/>
            <person name="Brodie E.L."/>
            <person name="Williams K.H."/>
            <person name="Hubbard S.S."/>
            <person name="Banfield J.F."/>
        </authorList>
    </citation>
    <scope>NUCLEOTIDE SEQUENCE [LARGE SCALE GENOMIC DNA]</scope>
</reference>
<dbReference type="AlphaFoldDB" id="A0A1F5PY68"/>
<dbReference type="EMBL" id="MFFB01000007">
    <property type="protein sequence ID" value="OGE94866.1"/>
    <property type="molecule type" value="Genomic_DNA"/>
</dbReference>
<evidence type="ECO:0000256" key="1">
    <source>
        <dbReference type="SAM" id="Phobius"/>
    </source>
</evidence>
<dbReference type="Proteomes" id="UP000177281">
    <property type="component" value="Unassembled WGS sequence"/>
</dbReference>
<keyword evidence="1" id="KW-0472">Membrane</keyword>